<dbReference type="GO" id="GO:0005634">
    <property type="term" value="C:nucleus"/>
    <property type="evidence" value="ECO:0007669"/>
    <property type="project" value="UniProtKB-SubCell"/>
</dbReference>
<organism evidence="8 9">
    <name type="scientific">Ceratopteris richardii</name>
    <name type="common">Triangle waterfern</name>
    <dbReference type="NCBI Taxonomy" id="49495"/>
    <lineage>
        <taxon>Eukaryota</taxon>
        <taxon>Viridiplantae</taxon>
        <taxon>Streptophyta</taxon>
        <taxon>Embryophyta</taxon>
        <taxon>Tracheophyta</taxon>
        <taxon>Polypodiopsida</taxon>
        <taxon>Polypodiidae</taxon>
        <taxon>Polypodiales</taxon>
        <taxon>Pteridineae</taxon>
        <taxon>Pteridaceae</taxon>
        <taxon>Parkerioideae</taxon>
        <taxon>Ceratopteris</taxon>
    </lineage>
</organism>
<dbReference type="AlphaFoldDB" id="A0A8T2U5P4"/>
<evidence type="ECO:0000259" key="7">
    <source>
        <dbReference type="PROSITE" id="PS51032"/>
    </source>
</evidence>
<dbReference type="InterPro" id="IPR036955">
    <property type="entry name" value="AP2/ERF_dom_sf"/>
</dbReference>
<dbReference type="InterPro" id="IPR016177">
    <property type="entry name" value="DNA-bd_dom_sf"/>
</dbReference>
<dbReference type="GO" id="GO:0003700">
    <property type="term" value="F:DNA-binding transcription factor activity"/>
    <property type="evidence" value="ECO:0007669"/>
    <property type="project" value="InterPro"/>
</dbReference>
<dbReference type="InterPro" id="IPR001471">
    <property type="entry name" value="AP2/ERF_dom"/>
</dbReference>
<keyword evidence="9" id="KW-1185">Reference proteome</keyword>
<reference evidence="8" key="1">
    <citation type="submission" date="2021-08" db="EMBL/GenBank/DDBJ databases">
        <title>WGS assembly of Ceratopteris richardii.</title>
        <authorList>
            <person name="Marchant D.B."/>
            <person name="Chen G."/>
            <person name="Jenkins J."/>
            <person name="Shu S."/>
            <person name="Leebens-Mack J."/>
            <person name="Grimwood J."/>
            <person name="Schmutz J."/>
            <person name="Soltis P."/>
            <person name="Soltis D."/>
            <person name="Chen Z.-H."/>
        </authorList>
    </citation>
    <scope>NUCLEOTIDE SEQUENCE</scope>
    <source>
        <strain evidence="8">Whitten #5841</strain>
        <tissue evidence="8">Leaf</tissue>
    </source>
</reference>
<evidence type="ECO:0000313" key="8">
    <source>
        <dbReference type="EMBL" id="KAH7431107.1"/>
    </source>
</evidence>
<keyword evidence="5" id="KW-0539">Nucleus</keyword>
<dbReference type="Pfam" id="PF00847">
    <property type="entry name" value="AP2"/>
    <property type="match status" value="1"/>
</dbReference>
<evidence type="ECO:0000256" key="5">
    <source>
        <dbReference type="ARBA" id="ARBA00023242"/>
    </source>
</evidence>
<gene>
    <name evidence="8" type="ORF">KP509_08G029900</name>
</gene>
<evidence type="ECO:0000256" key="4">
    <source>
        <dbReference type="ARBA" id="ARBA00023163"/>
    </source>
</evidence>
<proteinExistence type="predicted"/>
<evidence type="ECO:0000313" key="9">
    <source>
        <dbReference type="Proteomes" id="UP000825935"/>
    </source>
</evidence>
<dbReference type="Proteomes" id="UP000825935">
    <property type="component" value="Chromosome 8"/>
</dbReference>
<evidence type="ECO:0000256" key="2">
    <source>
        <dbReference type="ARBA" id="ARBA00023015"/>
    </source>
</evidence>
<comment type="subcellular location">
    <subcellularLocation>
        <location evidence="1">Nucleus</location>
    </subcellularLocation>
</comment>
<dbReference type="GO" id="GO:0003677">
    <property type="term" value="F:DNA binding"/>
    <property type="evidence" value="ECO:0007669"/>
    <property type="project" value="UniProtKB-KW"/>
</dbReference>
<dbReference type="SMART" id="SM00380">
    <property type="entry name" value="AP2"/>
    <property type="match status" value="1"/>
</dbReference>
<dbReference type="OrthoDB" id="1926799at2759"/>
<dbReference type="PANTHER" id="PTHR31677:SF75">
    <property type="entry name" value="ETHYLENE-RESPONSIVE TRANSCRIPTION FACTOR ERF084"/>
    <property type="match status" value="1"/>
</dbReference>
<keyword evidence="4" id="KW-0804">Transcription</keyword>
<name>A0A8T2U5P4_CERRI</name>
<feature type="domain" description="AP2/ERF" evidence="7">
    <location>
        <begin position="325"/>
        <end position="382"/>
    </location>
</feature>
<protein>
    <recommendedName>
        <fullName evidence="7">AP2/ERF domain-containing protein</fullName>
    </recommendedName>
</protein>
<feature type="compositionally biased region" description="Polar residues" evidence="6">
    <location>
        <begin position="379"/>
        <end position="404"/>
    </location>
</feature>
<keyword evidence="3" id="KW-0238">DNA-binding</keyword>
<dbReference type="Gene3D" id="3.30.730.10">
    <property type="entry name" value="AP2/ERF domain"/>
    <property type="match status" value="1"/>
</dbReference>
<dbReference type="CDD" id="cd00018">
    <property type="entry name" value="AP2"/>
    <property type="match status" value="1"/>
</dbReference>
<accession>A0A8T2U5P4</accession>
<comment type="caution">
    <text evidence="8">The sequence shown here is derived from an EMBL/GenBank/DDBJ whole genome shotgun (WGS) entry which is preliminary data.</text>
</comment>
<dbReference type="PANTHER" id="PTHR31677">
    <property type="entry name" value="AP2 DOMAIN CLASS TRANSCRIPTION FACTOR"/>
    <property type="match status" value="1"/>
</dbReference>
<dbReference type="FunFam" id="3.30.730.10:FF:000001">
    <property type="entry name" value="Ethylene-responsive transcription factor 2"/>
    <property type="match status" value="1"/>
</dbReference>
<feature type="region of interest" description="Disordered" evidence="6">
    <location>
        <begin position="378"/>
        <end position="470"/>
    </location>
</feature>
<dbReference type="PROSITE" id="PS51032">
    <property type="entry name" value="AP2_ERF"/>
    <property type="match status" value="1"/>
</dbReference>
<evidence type="ECO:0000256" key="1">
    <source>
        <dbReference type="ARBA" id="ARBA00004123"/>
    </source>
</evidence>
<evidence type="ECO:0000256" key="6">
    <source>
        <dbReference type="SAM" id="MobiDB-lite"/>
    </source>
</evidence>
<feature type="compositionally biased region" description="Low complexity" evidence="6">
    <location>
        <begin position="417"/>
        <end position="428"/>
    </location>
</feature>
<keyword evidence="2" id="KW-0805">Transcription regulation</keyword>
<sequence length="619" mass="66546">MALHEMFKRSLSPSSKPKWSLDDLFVPSSTTSPSKLESLQQEAADRSCASCLAQKNTFALTPSTSHWKTNLSGYVTPCHPLSLLSEDVLCLHDFAQSSDPMPTVGVSALPSAQKHMCDIYNIDSFVPRGCQCANVHKEVIRRSGDFCADFFQLDSDREMGGLEEVVGRHILYGTGNNSSRSEITDSANSSRSFTDLGYSSRSTGGSSIGSGSRYSFTNASLTSAMSASVSTSSCNSVKNVQDVLAAFTQTQAHFLPLETIPRSIEVMRENNVLSKITSSCSSSSDIASRLSDRAIHEEGSHTTLTSGDYADTEAEKTNGSFNGRVFRGVRKRPWGRWSAEIRDRIGRCRHWLGTFDTAEDAAKAYDAAARKLRGAKARTNFTLPPSASLPSANGGQLNQAQPEASSKGKSRGKAARSRSIQASSSKQESTVRPFHAIATVGGPTSEPTKMKTENTSDDLQASAARSPVDSRLGNKRLDVKTHNETMTAAVSWLSALSASTSTGTDLPNPSVFEVNQSRTSDCSSPAMPKMETLSSSLPFPYPSNIVSKPPSSSPLLLKQGIPISMPSPQADIAMRLFSSPTFTYSVSDMPAPSTIGPILPSPSPQPMWNTKLFSHTSSR</sequence>
<evidence type="ECO:0000256" key="3">
    <source>
        <dbReference type="ARBA" id="ARBA00023125"/>
    </source>
</evidence>
<dbReference type="SUPFAM" id="SSF54171">
    <property type="entry name" value="DNA-binding domain"/>
    <property type="match status" value="1"/>
</dbReference>
<dbReference type="EMBL" id="CM035413">
    <property type="protein sequence ID" value="KAH7431107.1"/>
    <property type="molecule type" value="Genomic_DNA"/>
</dbReference>
<dbReference type="PRINTS" id="PR00367">
    <property type="entry name" value="ETHRSPELEMNT"/>
</dbReference>